<feature type="transmembrane region" description="Helical" evidence="6">
    <location>
        <begin position="97"/>
        <end position="120"/>
    </location>
</feature>
<dbReference type="InterPro" id="IPR001807">
    <property type="entry name" value="ClC"/>
</dbReference>
<evidence type="ECO:0000256" key="5">
    <source>
        <dbReference type="ARBA" id="ARBA00023136"/>
    </source>
</evidence>
<dbReference type="Pfam" id="PF00654">
    <property type="entry name" value="Voltage_CLC"/>
    <property type="match status" value="2"/>
</dbReference>
<dbReference type="PANTHER" id="PTHR45720">
    <property type="entry name" value="CHLORIDE CHANNEL PROTEIN 2"/>
    <property type="match status" value="1"/>
</dbReference>
<feature type="transmembrane region" description="Helical" evidence="6">
    <location>
        <begin position="132"/>
        <end position="162"/>
    </location>
</feature>
<evidence type="ECO:0000256" key="3">
    <source>
        <dbReference type="ARBA" id="ARBA00022737"/>
    </source>
</evidence>
<proteinExistence type="predicted"/>
<comment type="subcellular location">
    <subcellularLocation>
        <location evidence="1">Membrane</location>
        <topology evidence="1">Multi-pass membrane protein</topology>
    </subcellularLocation>
</comment>
<feature type="transmembrane region" description="Helical" evidence="6">
    <location>
        <begin position="356"/>
        <end position="377"/>
    </location>
</feature>
<evidence type="ECO:0000256" key="6">
    <source>
        <dbReference type="SAM" id="Phobius"/>
    </source>
</evidence>
<dbReference type="PRINTS" id="PR00762">
    <property type="entry name" value="CLCHANNEL"/>
</dbReference>
<keyword evidence="4 6" id="KW-1133">Transmembrane helix</keyword>
<keyword evidence="3" id="KW-0677">Repeat</keyword>
<evidence type="ECO:0000256" key="2">
    <source>
        <dbReference type="ARBA" id="ARBA00022692"/>
    </source>
</evidence>
<name>A0A7S2LL21_9DINO</name>
<dbReference type="GO" id="GO:0016020">
    <property type="term" value="C:membrane"/>
    <property type="evidence" value="ECO:0007669"/>
    <property type="project" value="UniProtKB-SubCell"/>
</dbReference>
<dbReference type="SUPFAM" id="SSF81340">
    <property type="entry name" value="Clc chloride channel"/>
    <property type="match status" value="1"/>
</dbReference>
<dbReference type="InterPro" id="IPR050970">
    <property type="entry name" value="Cl_channel_volt-gated"/>
</dbReference>
<protein>
    <recommendedName>
        <fullName evidence="8">Chloride channel protein</fullName>
    </recommendedName>
</protein>
<dbReference type="PANTHER" id="PTHR45720:SF10">
    <property type="entry name" value="CHLORIDE CHANNEL PROTEIN 2"/>
    <property type="match status" value="1"/>
</dbReference>
<evidence type="ECO:0000256" key="1">
    <source>
        <dbReference type="ARBA" id="ARBA00004141"/>
    </source>
</evidence>
<evidence type="ECO:0000313" key="7">
    <source>
        <dbReference type="EMBL" id="CAD9609012.1"/>
    </source>
</evidence>
<gene>
    <name evidence="7" type="ORF">BRAN1462_LOCUS40573</name>
</gene>
<organism evidence="7">
    <name type="scientific">Zooxanthella nutricula</name>
    <dbReference type="NCBI Taxonomy" id="1333877"/>
    <lineage>
        <taxon>Eukaryota</taxon>
        <taxon>Sar</taxon>
        <taxon>Alveolata</taxon>
        <taxon>Dinophyceae</taxon>
        <taxon>Peridiniales</taxon>
        <taxon>Peridiniales incertae sedis</taxon>
        <taxon>Zooxanthella</taxon>
    </lineage>
</organism>
<keyword evidence="5 6" id="KW-0472">Membrane</keyword>
<dbReference type="GO" id="GO:0005247">
    <property type="term" value="F:voltage-gated chloride channel activity"/>
    <property type="evidence" value="ECO:0007669"/>
    <property type="project" value="TreeGrafter"/>
</dbReference>
<dbReference type="EMBL" id="HBGW01063603">
    <property type="protein sequence ID" value="CAD9609012.1"/>
    <property type="molecule type" value="Transcribed_RNA"/>
</dbReference>
<dbReference type="AlphaFoldDB" id="A0A7S2LL21"/>
<evidence type="ECO:0008006" key="8">
    <source>
        <dbReference type="Google" id="ProtNLM"/>
    </source>
</evidence>
<feature type="transmembrane region" description="Helical" evidence="6">
    <location>
        <begin position="183"/>
        <end position="203"/>
    </location>
</feature>
<reference evidence="7" key="1">
    <citation type="submission" date="2021-01" db="EMBL/GenBank/DDBJ databases">
        <authorList>
            <person name="Corre E."/>
            <person name="Pelletier E."/>
            <person name="Niang G."/>
            <person name="Scheremetjew M."/>
            <person name="Finn R."/>
            <person name="Kale V."/>
            <person name="Holt S."/>
            <person name="Cochrane G."/>
            <person name="Meng A."/>
            <person name="Brown T."/>
            <person name="Cohen L."/>
        </authorList>
    </citation>
    <scope>NUCLEOTIDE SEQUENCE</scope>
    <source>
        <strain evidence="7">RCC3387</strain>
    </source>
</reference>
<dbReference type="Gene3D" id="1.10.3080.10">
    <property type="entry name" value="Clc chloride channel"/>
    <property type="match status" value="1"/>
</dbReference>
<dbReference type="InterPro" id="IPR014743">
    <property type="entry name" value="Cl-channel_core"/>
</dbReference>
<sequence length="641" mass="69758">MVLTGLSHKIAKLRPWSMGSGIPELKAILQRTYLKGFMQVGMIPVKFIGLVLVECAGLPVGKEGPLAHISAVITKRLAETRLFNAVTRIPQWSDRAFACAISVGLCASFGVPLGGVLFAMEVVPDSVGTTMTYWACLYASIMGSMMLRLLPALLAGPIVNLLPPLPEAPHRGADPEELLKNGALWLLCLPFGIALGFLGAVFVNTQTALSVRLRRWSTGTDVSKFDMRHGGDIRGGLGQTLVDVQHKPGTADHWRVCRKKTMLDGFIPVPTHRGLLLCLAVAAVDQTVNFLVPIARGTNQAQLLWSLISMHDTDWRSVETGFGSSGRVPAMPHDRLFPAAETASDLHQMVAHLAYFAWKFVSTCFALSIPVPCGSIIPCYIMGALLGRAYLYFLQLVAPSVGALFAGSYSDFALIGATAFAAGVCRSFSVVITVSELVGRPNLLMPTGIASIVSIGTGNFFSPGFFEAAGRSKMLPMLHKARSILDGSRMVSSLMSERVPRIPDSLGEDAWRGREYVRHVLNTHEMWTQFPVVAGDPSELDSAPLIGTVPRKVVEEYCALDESPSEPDAGTPGKPAVRLPRRHLHVATQVPMHMCVREAQLAVQLHPEMALYVVHHGHVVGYIDFELLLQDQTEKLRFEEW</sequence>
<feature type="transmembrane region" description="Helical" evidence="6">
    <location>
        <begin position="412"/>
        <end position="435"/>
    </location>
</feature>
<evidence type="ECO:0000256" key="4">
    <source>
        <dbReference type="ARBA" id="ARBA00022989"/>
    </source>
</evidence>
<accession>A0A7S2LL21</accession>
<keyword evidence="2 6" id="KW-0812">Transmembrane</keyword>